<sequence>MRRTLAMVLAVVVTASALTGCEGNDNDPAGLTEVSDLPEGPAATASASTTGPKPTPQEINPNAEATATPRRGGMKDYMPGLTGIVSDRVVTGTTSQTIVGKAGTITDYYFLCDTTDAQITVTENDDSAQSTPCHEGYAHLSYGKRAHDEKIDVLIEAPDDVTYEFVITENPADSHDSK</sequence>
<feature type="region of interest" description="Disordered" evidence="1">
    <location>
        <begin position="21"/>
        <end position="77"/>
    </location>
</feature>
<feature type="signal peptide" evidence="2">
    <location>
        <begin position="1"/>
        <end position="17"/>
    </location>
</feature>
<organism evidence="3 4">
    <name type="scientific">Cutibacterium equinum</name>
    <dbReference type="NCBI Taxonomy" id="3016342"/>
    <lineage>
        <taxon>Bacteria</taxon>
        <taxon>Bacillati</taxon>
        <taxon>Actinomycetota</taxon>
        <taxon>Actinomycetes</taxon>
        <taxon>Propionibacteriales</taxon>
        <taxon>Propionibacteriaceae</taxon>
        <taxon>Cutibacterium</taxon>
    </lineage>
</organism>
<gene>
    <name evidence="3" type="ORF">O6R08_02385</name>
</gene>
<keyword evidence="4" id="KW-1185">Reference proteome</keyword>
<protein>
    <recommendedName>
        <fullName evidence="5">Lipoprotein</fullName>
    </recommendedName>
</protein>
<name>A0ABY7R0W5_9ACTN</name>
<evidence type="ECO:0000313" key="3">
    <source>
        <dbReference type="EMBL" id="WCC80397.1"/>
    </source>
</evidence>
<dbReference type="RefSeq" id="WP_271418578.1">
    <property type="nucleotide sequence ID" value="NZ_CP115668.1"/>
</dbReference>
<accession>A0ABY7R0W5</accession>
<proteinExistence type="predicted"/>
<evidence type="ECO:0008006" key="5">
    <source>
        <dbReference type="Google" id="ProtNLM"/>
    </source>
</evidence>
<evidence type="ECO:0000256" key="1">
    <source>
        <dbReference type="SAM" id="MobiDB-lite"/>
    </source>
</evidence>
<evidence type="ECO:0000256" key="2">
    <source>
        <dbReference type="SAM" id="SignalP"/>
    </source>
</evidence>
<dbReference type="EMBL" id="CP115668">
    <property type="protein sequence ID" value="WCC80397.1"/>
    <property type="molecule type" value="Genomic_DNA"/>
</dbReference>
<dbReference type="PROSITE" id="PS51257">
    <property type="entry name" value="PROKAR_LIPOPROTEIN"/>
    <property type="match status" value="1"/>
</dbReference>
<dbReference type="Proteomes" id="UP001212097">
    <property type="component" value="Chromosome"/>
</dbReference>
<feature type="chain" id="PRO_5047076891" description="Lipoprotein" evidence="2">
    <location>
        <begin position="18"/>
        <end position="178"/>
    </location>
</feature>
<reference evidence="3 4" key="2">
    <citation type="submission" date="2023-06" db="EMBL/GenBank/DDBJ databases">
        <title>The Gram-positive Non-spore-bearing Anaerobic Bacilli of Human Feces.</title>
        <authorList>
            <person name="Eggerth A.H."/>
        </authorList>
    </citation>
    <scope>NUCLEOTIDE SEQUENCE [LARGE SCALE GENOMIC DNA]</scope>
    <source>
        <strain evidence="3 4">CBA3108</strain>
    </source>
</reference>
<feature type="compositionally biased region" description="Low complexity" evidence="1">
    <location>
        <begin position="40"/>
        <end position="52"/>
    </location>
</feature>
<reference evidence="3 4" key="1">
    <citation type="submission" date="2023-01" db="EMBL/GenBank/DDBJ databases">
        <authorList>
            <person name="Lee S.H."/>
            <person name="Jung H.S."/>
            <person name="Yun J.U."/>
        </authorList>
    </citation>
    <scope>NUCLEOTIDE SEQUENCE [LARGE SCALE GENOMIC DNA]</scope>
    <source>
        <strain evidence="3 4">CBA3108</strain>
    </source>
</reference>
<evidence type="ECO:0000313" key="4">
    <source>
        <dbReference type="Proteomes" id="UP001212097"/>
    </source>
</evidence>
<keyword evidence="2" id="KW-0732">Signal</keyword>